<reference evidence="3 4" key="1">
    <citation type="journal article" date="2019" name="Int. J. Syst. Evol. Microbiol.">
        <title>The Global Catalogue of Microorganisms (GCM) 10K type strain sequencing project: providing services to taxonomists for standard genome sequencing and annotation.</title>
        <authorList>
            <consortium name="The Broad Institute Genomics Platform"/>
            <consortium name="The Broad Institute Genome Sequencing Center for Infectious Disease"/>
            <person name="Wu L."/>
            <person name="Ma J."/>
        </authorList>
    </citation>
    <scope>NUCLEOTIDE SEQUENCE [LARGE SCALE GENOMIC DNA]</scope>
    <source>
        <strain evidence="3 4">XZYJ18</strain>
    </source>
</reference>
<dbReference type="SUPFAM" id="SSF51735">
    <property type="entry name" value="NAD(P)-binding Rossmann-fold domains"/>
    <property type="match status" value="1"/>
</dbReference>
<feature type="region of interest" description="Disordered" evidence="1">
    <location>
        <begin position="318"/>
        <end position="341"/>
    </location>
</feature>
<sequence length="341" mass="37413">MRVFIAGATGVLGRRLVAELADRGHDVVGLTRDESGDRLVRARGGDPRRGDVLDRESLRDAAVGADAVVHAATAVPTERKPDPADWERNDRVRREGARNLTAVAEEVGAQRFVQQSVVWVARRPDGSAFDETADPNPDWTTQSALDAERIAREAAAESEFETTVLRCGFFYAHDSAHVRSFGEQLLAGNAPIVGRGILGRRDAELSFLHVDDAATAFAEATTGARTGLYHVVDERPVTTAAFLRALADRLDAPDPRRVPGWLAKYLAGEATVRLLTSPMPTTAEKFRRDFDWEPRYPTSREGLDAVVERWREDGTLRETAEGYEWRGDEARASSATPAPEA</sequence>
<dbReference type="RefSeq" id="WP_254267633.1">
    <property type="nucleotide sequence ID" value="NZ_CP100400.1"/>
</dbReference>
<dbReference type="InterPro" id="IPR001509">
    <property type="entry name" value="Epimerase_deHydtase"/>
</dbReference>
<protein>
    <submittedName>
        <fullName evidence="3">NAD-dependent epimerase/dehydratase family protein</fullName>
    </submittedName>
</protein>
<feature type="compositionally biased region" description="Basic and acidic residues" evidence="1">
    <location>
        <begin position="318"/>
        <end position="331"/>
    </location>
</feature>
<comment type="caution">
    <text evidence="3">The sequence shown here is derived from an EMBL/GenBank/DDBJ whole genome shotgun (WGS) entry which is preliminary data.</text>
</comment>
<proteinExistence type="predicted"/>
<gene>
    <name evidence="3" type="ORF">ACFO9K_01130</name>
</gene>
<dbReference type="Pfam" id="PF01370">
    <property type="entry name" value="Epimerase"/>
    <property type="match status" value="1"/>
</dbReference>
<dbReference type="AlphaFoldDB" id="A0ABD5PWX6"/>
<dbReference type="PANTHER" id="PTHR48079:SF6">
    <property type="entry name" value="NAD(P)-BINDING DOMAIN-CONTAINING PROTEIN-RELATED"/>
    <property type="match status" value="1"/>
</dbReference>
<evidence type="ECO:0000256" key="1">
    <source>
        <dbReference type="SAM" id="MobiDB-lite"/>
    </source>
</evidence>
<dbReference type="GeneID" id="73046103"/>
<dbReference type="InterPro" id="IPR036291">
    <property type="entry name" value="NAD(P)-bd_dom_sf"/>
</dbReference>
<organism evidence="3 4">
    <name type="scientific">Halorussus aquaticus</name>
    <dbReference type="NCBI Taxonomy" id="2953748"/>
    <lineage>
        <taxon>Archaea</taxon>
        <taxon>Methanobacteriati</taxon>
        <taxon>Methanobacteriota</taxon>
        <taxon>Stenosarchaea group</taxon>
        <taxon>Halobacteria</taxon>
        <taxon>Halobacteriales</taxon>
        <taxon>Haladaptataceae</taxon>
        <taxon>Halorussus</taxon>
    </lineage>
</organism>
<dbReference type="Proteomes" id="UP001595945">
    <property type="component" value="Unassembled WGS sequence"/>
</dbReference>
<evidence type="ECO:0000313" key="3">
    <source>
        <dbReference type="EMBL" id="MFC4822855.1"/>
    </source>
</evidence>
<accession>A0ABD5PWX6</accession>
<dbReference type="Gene3D" id="3.40.50.720">
    <property type="entry name" value="NAD(P)-binding Rossmann-like Domain"/>
    <property type="match status" value="1"/>
</dbReference>
<name>A0ABD5PWX6_9EURY</name>
<keyword evidence="4" id="KW-1185">Reference proteome</keyword>
<evidence type="ECO:0000259" key="2">
    <source>
        <dbReference type="Pfam" id="PF01370"/>
    </source>
</evidence>
<feature type="domain" description="NAD-dependent epimerase/dehydratase" evidence="2">
    <location>
        <begin position="3"/>
        <end position="222"/>
    </location>
</feature>
<evidence type="ECO:0000313" key="4">
    <source>
        <dbReference type="Proteomes" id="UP001595945"/>
    </source>
</evidence>
<dbReference type="EMBL" id="JBHSHT010000001">
    <property type="protein sequence ID" value="MFC4822855.1"/>
    <property type="molecule type" value="Genomic_DNA"/>
</dbReference>
<dbReference type="InterPro" id="IPR051783">
    <property type="entry name" value="NAD(P)-dependent_oxidoreduct"/>
</dbReference>
<dbReference type="PANTHER" id="PTHR48079">
    <property type="entry name" value="PROTEIN YEEZ"/>
    <property type="match status" value="1"/>
</dbReference>